<dbReference type="InterPro" id="IPR037667">
    <property type="entry name" value="FMC1_homologue"/>
</dbReference>
<dbReference type="AlphaFoldDB" id="A0AA85FRD5"/>
<dbReference type="Proteomes" id="UP000050792">
    <property type="component" value="Unassembled WGS sequence"/>
</dbReference>
<reference evidence="3" key="1">
    <citation type="submission" date="2022-06" db="EMBL/GenBank/DDBJ databases">
        <authorList>
            <person name="Berger JAMES D."/>
            <person name="Berger JAMES D."/>
        </authorList>
    </citation>
    <scope>NUCLEOTIDE SEQUENCE [LARGE SCALE GENOMIC DNA]</scope>
</reference>
<protein>
    <recommendedName>
        <fullName evidence="2">Protein FMC1 homolog</fullName>
    </recommendedName>
</protein>
<evidence type="ECO:0000256" key="2">
    <source>
        <dbReference type="ARBA" id="ARBA00013846"/>
    </source>
</evidence>
<keyword evidence="3" id="KW-1185">Reference proteome</keyword>
<organism evidence="3 4">
    <name type="scientific">Schistosoma rodhaini</name>
    <dbReference type="NCBI Taxonomy" id="6188"/>
    <lineage>
        <taxon>Eukaryota</taxon>
        <taxon>Metazoa</taxon>
        <taxon>Spiralia</taxon>
        <taxon>Lophotrochozoa</taxon>
        <taxon>Platyhelminthes</taxon>
        <taxon>Trematoda</taxon>
        <taxon>Digenea</taxon>
        <taxon>Strigeidida</taxon>
        <taxon>Schistosomatoidea</taxon>
        <taxon>Schistosomatidae</taxon>
        <taxon>Schistosoma</taxon>
    </lineage>
</organism>
<dbReference type="WBParaSite" id="SRDH1_61790.1">
    <property type="protein sequence ID" value="SRDH1_61790.1"/>
    <property type="gene ID" value="SRDH1_61790"/>
</dbReference>
<dbReference type="GO" id="GO:0005739">
    <property type="term" value="C:mitochondrion"/>
    <property type="evidence" value="ECO:0007669"/>
    <property type="project" value="TreeGrafter"/>
</dbReference>
<dbReference type="PANTHER" id="PTHR31716">
    <property type="entry name" value="PROTEIN FMC1 HOMOLOG"/>
    <property type="match status" value="1"/>
</dbReference>
<proteinExistence type="inferred from homology"/>
<accession>A0AA85FRD5</accession>
<evidence type="ECO:0000313" key="3">
    <source>
        <dbReference type="Proteomes" id="UP000050792"/>
    </source>
</evidence>
<name>A0AA85FRD5_9TREM</name>
<dbReference type="Pfam" id="PF13233">
    <property type="entry name" value="Complex1_LYR_2"/>
    <property type="match status" value="1"/>
</dbReference>
<evidence type="ECO:0000256" key="1">
    <source>
        <dbReference type="ARBA" id="ARBA00009058"/>
    </source>
</evidence>
<evidence type="ECO:0000313" key="4">
    <source>
        <dbReference type="WBParaSite" id="SRDH1_61790.1"/>
    </source>
</evidence>
<comment type="similarity">
    <text evidence="1">Belongs to the FMC1 family.</text>
</comment>
<reference evidence="4" key="2">
    <citation type="submission" date="2023-11" db="UniProtKB">
        <authorList>
            <consortium name="WormBaseParasite"/>
        </authorList>
    </citation>
    <scope>IDENTIFICATION</scope>
</reference>
<dbReference type="PANTHER" id="PTHR31716:SF1">
    <property type="entry name" value="PROTEIN FMC1 HOMOLOG"/>
    <property type="match status" value="1"/>
</dbReference>
<sequence>MSSRIQLFRNILRELRRVRKNQRAPFDYSPVVQYVISEFRNNHLTDAQKCARENESVHLAETYLNYLQSLRKHSELVELYKTKEKTTEEAAKMVGLALPETNYHE</sequence>